<name>A0A5S3WGD2_9GAMM</name>
<comment type="caution">
    <text evidence="1">The sequence shown here is derived from an EMBL/GenBank/DDBJ whole genome shotgun (WGS) entry which is preliminary data.</text>
</comment>
<organism evidence="1 2">
    <name type="scientific">Pseudoalteromonas rubra</name>
    <dbReference type="NCBI Taxonomy" id="43658"/>
    <lineage>
        <taxon>Bacteria</taxon>
        <taxon>Pseudomonadati</taxon>
        <taxon>Pseudomonadota</taxon>
        <taxon>Gammaproteobacteria</taxon>
        <taxon>Alteromonadales</taxon>
        <taxon>Pseudoalteromonadaceae</taxon>
        <taxon>Pseudoalteromonas</taxon>
    </lineage>
</organism>
<dbReference type="EMBL" id="PNCI01000193">
    <property type="protein sequence ID" value="TMP20831.1"/>
    <property type="molecule type" value="Genomic_DNA"/>
</dbReference>
<dbReference type="Gene3D" id="3.40.50.12780">
    <property type="entry name" value="N-terminal domain of ligase-like"/>
    <property type="match status" value="1"/>
</dbReference>
<evidence type="ECO:0008006" key="3">
    <source>
        <dbReference type="Google" id="ProtNLM"/>
    </source>
</evidence>
<feature type="non-terminal residue" evidence="1">
    <location>
        <position position="92"/>
    </location>
</feature>
<reference evidence="1 2" key="1">
    <citation type="submission" date="2018-01" db="EMBL/GenBank/DDBJ databases">
        <authorList>
            <person name="Paulsen S."/>
            <person name="Gram L.K."/>
        </authorList>
    </citation>
    <scope>NUCLEOTIDE SEQUENCE [LARGE SCALE GENOMIC DNA]</scope>
    <source>
        <strain evidence="1 2">S2676</strain>
    </source>
</reference>
<dbReference type="RefSeq" id="WP_171045455.1">
    <property type="nucleotide sequence ID" value="NZ_PNCI01000193.1"/>
</dbReference>
<feature type="non-terminal residue" evidence="1">
    <location>
        <position position="1"/>
    </location>
</feature>
<sequence>RSFATVARAVGNQPHTPLAQLDMIDPLAHEELAACNDTRHQVTEQVPFHAWFSAPANATPNAIAIRQGAAQIAYQQLDALVNQWAQLLIAQG</sequence>
<evidence type="ECO:0000313" key="2">
    <source>
        <dbReference type="Proteomes" id="UP000310249"/>
    </source>
</evidence>
<dbReference type="InterPro" id="IPR042099">
    <property type="entry name" value="ANL_N_sf"/>
</dbReference>
<gene>
    <name evidence="1" type="ORF">CWB99_24205</name>
</gene>
<dbReference type="Proteomes" id="UP000310249">
    <property type="component" value="Unassembled WGS sequence"/>
</dbReference>
<dbReference type="SUPFAM" id="SSF56801">
    <property type="entry name" value="Acetyl-CoA synthetase-like"/>
    <property type="match status" value="1"/>
</dbReference>
<evidence type="ECO:0000313" key="1">
    <source>
        <dbReference type="EMBL" id="TMP20831.1"/>
    </source>
</evidence>
<reference evidence="2" key="2">
    <citation type="submission" date="2019-06" db="EMBL/GenBank/DDBJ databases">
        <title>Co-occurence of chitin degradation, pigmentation and bioactivity in marine Pseudoalteromonas.</title>
        <authorList>
            <person name="Sonnenschein E.C."/>
            <person name="Bech P.K."/>
        </authorList>
    </citation>
    <scope>NUCLEOTIDE SEQUENCE [LARGE SCALE GENOMIC DNA]</scope>
    <source>
        <strain evidence="2">S2676</strain>
    </source>
</reference>
<protein>
    <recommendedName>
        <fullName evidence="3">Amino acid adenylation</fullName>
    </recommendedName>
</protein>
<dbReference type="AlphaFoldDB" id="A0A5S3WGD2"/>
<proteinExistence type="predicted"/>
<accession>A0A5S3WGD2</accession>